<evidence type="ECO:0000256" key="2">
    <source>
        <dbReference type="SAM" id="MobiDB-lite"/>
    </source>
</evidence>
<protein>
    <submittedName>
        <fullName evidence="5">Neural-cadherin 2</fullName>
    </submittedName>
</protein>
<dbReference type="SUPFAM" id="SSF49313">
    <property type="entry name" value="Cadherin-like"/>
    <property type="match status" value="1"/>
</dbReference>
<organism evidence="4 5">
    <name type="scientific">Priapulus caudatus</name>
    <name type="common">Priapulid worm</name>
    <dbReference type="NCBI Taxonomy" id="37621"/>
    <lineage>
        <taxon>Eukaryota</taxon>
        <taxon>Metazoa</taxon>
        <taxon>Ecdysozoa</taxon>
        <taxon>Scalidophora</taxon>
        <taxon>Priapulida</taxon>
        <taxon>Priapulimorpha</taxon>
        <taxon>Priapulimorphida</taxon>
        <taxon>Priapulidae</taxon>
        <taxon>Priapulus</taxon>
    </lineage>
</organism>
<dbReference type="PROSITE" id="PS50268">
    <property type="entry name" value="CADHERIN_2"/>
    <property type="match status" value="2"/>
</dbReference>
<proteinExistence type="predicted"/>
<accession>A0ABM1EH20</accession>
<keyword evidence="1" id="KW-0106">Calcium</keyword>
<reference evidence="5" key="1">
    <citation type="submission" date="2025-08" db="UniProtKB">
        <authorList>
            <consortium name="RefSeq"/>
        </authorList>
    </citation>
    <scope>IDENTIFICATION</scope>
</reference>
<gene>
    <name evidence="5" type="primary">LOC106812183</name>
</gene>
<dbReference type="CDD" id="cd11304">
    <property type="entry name" value="Cadherin_repeat"/>
    <property type="match status" value="1"/>
</dbReference>
<evidence type="ECO:0000256" key="1">
    <source>
        <dbReference type="PROSITE-ProRule" id="PRU00043"/>
    </source>
</evidence>
<feature type="domain" description="Cadherin" evidence="3">
    <location>
        <begin position="145"/>
        <end position="239"/>
    </location>
</feature>
<sequence length="437" mass="47103">MTANPEVIGQTRMLLTLVDPCPRFQQAYDIRVKDGTGAGTQLEPVACPADCQVLNLAQLSPPFTFRHLDATFAEAFRIDTDGASCAGQGGARLYTQRAMDRTRDKTFRVPVEICDVNQMCDSDDVLVTVEDTNTHAHEPGTKHITVFSYKDSIPEDTPIGTVYAPDEDDWDIVDKTFAMVAPPPEKFSVDAGDGTIRIKDKTPSGQYTFKVDVTDETMNRKVTSTVNVEVRGIWDDAVFSSGSLRINGVTAREFIVSDVGTTSKLSQLRSEIARATGAKEEKVEIFSVMDRKGSDPPQIDVRYAASGSPYYPAEKLDGAVAAELPVIAQTVGIDIIMVPIDECIREICQGAPGCRTVLSTSLTPTYINTNATSMLGVSTYTTTDCVCNAKDDSAVDTCNTPGAICLNGGTCTDTASGARRKTGEKETEGESINPSIN</sequence>
<evidence type="ECO:0000313" key="5">
    <source>
        <dbReference type="RefSeq" id="XP_014671491.1"/>
    </source>
</evidence>
<keyword evidence="4" id="KW-1185">Reference proteome</keyword>
<dbReference type="InterPro" id="IPR002126">
    <property type="entry name" value="Cadherin-like_dom"/>
</dbReference>
<evidence type="ECO:0000259" key="3">
    <source>
        <dbReference type="PROSITE" id="PS50268"/>
    </source>
</evidence>
<dbReference type="RefSeq" id="XP_014671491.1">
    <property type="nucleotide sequence ID" value="XM_014816005.1"/>
</dbReference>
<feature type="region of interest" description="Disordered" evidence="2">
    <location>
        <begin position="414"/>
        <end position="437"/>
    </location>
</feature>
<dbReference type="InterPro" id="IPR056370">
    <property type="entry name" value="Shg-like_Ig-like"/>
</dbReference>
<evidence type="ECO:0000313" key="4">
    <source>
        <dbReference type="Proteomes" id="UP000695022"/>
    </source>
</evidence>
<dbReference type="GeneID" id="106812183"/>
<dbReference type="InterPro" id="IPR015919">
    <property type="entry name" value="Cadherin-like_sf"/>
</dbReference>
<dbReference type="Pfam" id="PF24811">
    <property type="entry name" value="Ig_Shg"/>
    <property type="match status" value="1"/>
</dbReference>
<dbReference type="Proteomes" id="UP000695022">
    <property type="component" value="Unplaced"/>
</dbReference>
<dbReference type="Gene3D" id="2.60.40.60">
    <property type="entry name" value="Cadherins"/>
    <property type="match status" value="1"/>
</dbReference>
<name>A0ABM1EH20_PRICU</name>
<feature type="domain" description="Cadherin" evidence="3">
    <location>
        <begin position="24"/>
        <end position="141"/>
    </location>
</feature>